<dbReference type="InterPro" id="IPR001019">
    <property type="entry name" value="Gprotein_alpha_su"/>
</dbReference>
<keyword evidence="3" id="KW-0807">Transducer</keyword>
<evidence type="ECO:0000256" key="5">
    <source>
        <dbReference type="PIRSR" id="PIRSR601019-2"/>
    </source>
</evidence>
<dbReference type="OrthoDB" id="5817230at2759"/>
<dbReference type="Pfam" id="PF00503">
    <property type="entry name" value="G-alpha"/>
    <property type="match status" value="1"/>
</dbReference>
<dbReference type="Gene3D" id="3.40.50.300">
    <property type="entry name" value="P-loop containing nucleotide triphosphate hydrolases"/>
    <property type="match status" value="1"/>
</dbReference>
<comment type="caution">
    <text evidence="6">The sequence shown here is derived from an EMBL/GenBank/DDBJ whole genome shotgun (WGS) entry which is preliminary data.</text>
</comment>
<dbReference type="AlphaFoldDB" id="A0A9P6NSL4"/>
<feature type="binding site" evidence="4">
    <location>
        <begin position="53"/>
        <end position="59"/>
    </location>
    <ligand>
        <name>GTP</name>
        <dbReference type="ChEBI" id="CHEBI:37565"/>
    </ligand>
</feature>
<dbReference type="GO" id="GO:0031683">
    <property type="term" value="F:G-protein beta/gamma-subunit complex binding"/>
    <property type="evidence" value="ECO:0007669"/>
    <property type="project" value="InterPro"/>
</dbReference>
<dbReference type="GO" id="GO:0005834">
    <property type="term" value="C:heterotrimeric G-protein complex"/>
    <property type="evidence" value="ECO:0007669"/>
    <property type="project" value="TreeGrafter"/>
</dbReference>
<keyword evidence="7" id="KW-1185">Reference proteome</keyword>
<dbReference type="GO" id="GO:0003924">
    <property type="term" value="F:GTPase activity"/>
    <property type="evidence" value="ECO:0007669"/>
    <property type="project" value="InterPro"/>
</dbReference>
<reference evidence="6" key="1">
    <citation type="submission" date="2013-11" db="EMBL/GenBank/DDBJ databases">
        <title>Genome sequence of the fusiform rust pathogen reveals effectors for host alternation and coevolution with pine.</title>
        <authorList>
            <consortium name="DOE Joint Genome Institute"/>
            <person name="Smith K."/>
            <person name="Pendleton A."/>
            <person name="Kubisiak T."/>
            <person name="Anderson C."/>
            <person name="Salamov A."/>
            <person name="Aerts A."/>
            <person name="Riley R."/>
            <person name="Clum A."/>
            <person name="Lindquist E."/>
            <person name="Ence D."/>
            <person name="Campbell M."/>
            <person name="Kronenberg Z."/>
            <person name="Feau N."/>
            <person name="Dhillon B."/>
            <person name="Hamelin R."/>
            <person name="Burleigh J."/>
            <person name="Smith J."/>
            <person name="Yandell M."/>
            <person name="Nelson C."/>
            <person name="Grigoriev I."/>
            <person name="Davis J."/>
        </authorList>
    </citation>
    <scope>NUCLEOTIDE SEQUENCE</scope>
    <source>
        <strain evidence="6">G11</strain>
    </source>
</reference>
<keyword evidence="5" id="KW-0479">Metal-binding</keyword>
<evidence type="ECO:0000256" key="2">
    <source>
        <dbReference type="ARBA" id="ARBA00023134"/>
    </source>
</evidence>
<keyword evidence="1 4" id="KW-0547">Nucleotide-binding</keyword>
<proteinExistence type="predicted"/>
<dbReference type="GO" id="GO:0046872">
    <property type="term" value="F:metal ion binding"/>
    <property type="evidence" value="ECO:0007669"/>
    <property type="project" value="UniProtKB-KW"/>
</dbReference>
<feature type="binding site" evidence="5">
    <location>
        <position position="58"/>
    </location>
    <ligand>
        <name>Mg(2+)</name>
        <dbReference type="ChEBI" id="CHEBI:18420"/>
    </ligand>
</feature>
<dbReference type="PANTHER" id="PTHR10218">
    <property type="entry name" value="GTP-BINDING PROTEIN ALPHA SUBUNIT"/>
    <property type="match status" value="1"/>
</dbReference>
<dbReference type="Proteomes" id="UP000886653">
    <property type="component" value="Unassembled WGS sequence"/>
</dbReference>
<dbReference type="Gene3D" id="1.10.400.10">
    <property type="entry name" value="GI Alpha 1, domain 2-like"/>
    <property type="match status" value="1"/>
</dbReference>
<dbReference type="SUPFAM" id="SSF47895">
    <property type="entry name" value="Transducin (alpha subunit), insertion domain"/>
    <property type="match status" value="1"/>
</dbReference>
<gene>
    <name evidence="6" type="ORF">CROQUDRAFT_39784</name>
</gene>
<accession>A0A9P6NSL4</accession>
<evidence type="ECO:0000256" key="3">
    <source>
        <dbReference type="ARBA" id="ARBA00023224"/>
    </source>
</evidence>
<evidence type="ECO:0000256" key="1">
    <source>
        <dbReference type="ARBA" id="ARBA00022741"/>
    </source>
</evidence>
<dbReference type="GO" id="GO:0005525">
    <property type="term" value="F:GTP binding"/>
    <property type="evidence" value="ECO:0007669"/>
    <property type="project" value="UniProtKB-KW"/>
</dbReference>
<evidence type="ECO:0000256" key="4">
    <source>
        <dbReference type="PIRSR" id="PIRSR601019-1"/>
    </source>
</evidence>
<name>A0A9P6NSL4_9BASI</name>
<evidence type="ECO:0000313" key="6">
    <source>
        <dbReference type="EMBL" id="KAG0149479.1"/>
    </source>
</evidence>
<keyword evidence="2 4" id="KW-0342">GTP-binding</keyword>
<sequence length="236" mass="26986">MGNSCSQTKVLHSTNPYQCQKATEHSKLIDRQLMDEKVRRAKEVKVLLLGAGESPGKTTILKQMQILHNPNGFSALERDQFRREQIFSNLHIGIKVCLDLIRLERIEFADPSLMARHSPPFIFGTFRTCVPLFGSCPSLEEGETYPSKFFDSLGRLWKDRGVQSVISQSNATLQESFFPYLDRLFDPGYVPSDLDILRCRRAMIGITEMSFTVSDLVYRSVCWPILVFNLANRTWS</sequence>
<dbReference type="GO" id="GO:0007186">
    <property type="term" value="P:G protein-coupled receptor signaling pathway"/>
    <property type="evidence" value="ECO:0007669"/>
    <property type="project" value="InterPro"/>
</dbReference>
<dbReference type="InterPro" id="IPR027417">
    <property type="entry name" value="P-loop_NTPase"/>
</dbReference>
<dbReference type="SMART" id="SM00275">
    <property type="entry name" value="G_alpha"/>
    <property type="match status" value="1"/>
</dbReference>
<organism evidence="6 7">
    <name type="scientific">Cronartium quercuum f. sp. fusiforme G11</name>
    <dbReference type="NCBI Taxonomy" id="708437"/>
    <lineage>
        <taxon>Eukaryota</taxon>
        <taxon>Fungi</taxon>
        <taxon>Dikarya</taxon>
        <taxon>Basidiomycota</taxon>
        <taxon>Pucciniomycotina</taxon>
        <taxon>Pucciniomycetes</taxon>
        <taxon>Pucciniales</taxon>
        <taxon>Coleosporiaceae</taxon>
        <taxon>Cronartium</taxon>
    </lineage>
</organism>
<dbReference type="InterPro" id="IPR011025">
    <property type="entry name" value="GproteinA_insert"/>
</dbReference>
<protein>
    <submittedName>
        <fullName evidence="6">Uncharacterized protein</fullName>
    </submittedName>
</protein>
<dbReference type="PROSITE" id="PS51882">
    <property type="entry name" value="G_ALPHA"/>
    <property type="match status" value="1"/>
</dbReference>
<dbReference type="GO" id="GO:0005737">
    <property type="term" value="C:cytoplasm"/>
    <property type="evidence" value="ECO:0007669"/>
    <property type="project" value="TreeGrafter"/>
</dbReference>
<keyword evidence="5" id="KW-0460">Magnesium</keyword>
<dbReference type="PRINTS" id="PR00318">
    <property type="entry name" value="GPROTEINA"/>
</dbReference>
<dbReference type="GO" id="GO:0001664">
    <property type="term" value="F:G protein-coupled receptor binding"/>
    <property type="evidence" value="ECO:0007669"/>
    <property type="project" value="TreeGrafter"/>
</dbReference>
<dbReference type="GO" id="GO:0000750">
    <property type="term" value="P:pheromone-dependent signal transduction involved in conjugation with cellular fusion"/>
    <property type="evidence" value="ECO:0007669"/>
    <property type="project" value="TreeGrafter"/>
</dbReference>
<evidence type="ECO:0000313" key="7">
    <source>
        <dbReference type="Proteomes" id="UP000886653"/>
    </source>
</evidence>
<dbReference type="PANTHER" id="PTHR10218:SF242">
    <property type="entry name" value="GUANINE NUCLEOTIDE-BINDING PROTEIN ALPHA-1 SUBUNIT"/>
    <property type="match status" value="1"/>
</dbReference>
<dbReference type="EMBL" id="MU167227">
    <property type="protein sequence ID" value="KAG0149479.1"/>
    <property type="molecule type" value="Genomic_DNA"/>
</dbReference>